<dbReference type="PANTHER" id="PTHR21496:SF23">
    <property type="entry name" value="3-PHENYLPROPIONATE_CINNAMIC ACID DIOXYGENASE FERREDOXIN SUBUNIT"/>
    <property type="match status" value="1"/>
</dbReference>
<feature type="domain" description="Rieske" evidence="5">
    <location>
        <begin position="8"/>
        <end position="103"/>
    </location>
</feature>
<dbReference type="SUPFAM" id="SSF50022">
    <property type="entry name" value="ISP domain"/>
    <property type="match status" value="1"/>
</dbReference>
<proteinExistence type="predicted"/>
<dbReference type="Pfam" id="PF00355">
    <property type="entry name" value="Rieske"/>
    <property type="match status" value="1"/>
</dbReference>
<organism evidence="6 7">
    <name type="scientific">Frigoriglobus tundricola</name>
    <dbReference type="NCBI Taxonomy" id="2774151"/>
    <lineage>
        <taxon>Bacteria</taxon>
        <taxon>Pseudomonadati</taxon>
        <taxon>Planctomycetota</taxon>
        <taxon>Planctomycetia</taxon>
        <taxon>Gemmatales</taxon>
        <taxon>Gemmataceae</taxon>
        <taxon>Frigoriglobus</taxon>
    </lineage>
</organism>
<dbReference type="Gene3D" id="2.102.10.10">
    <property type="entry name" value="Rieske [2Fe-2S] iron-sulphur domain"/>
    <property type="match status" value="1"/>
</dbReference>
<evidence type="ECO:0000313" key="6">
    <source>
        <dbReference type="EMBL" id="QJW97394.1"/>
    </source>
</evidence>
<gene>
    <name evidence="6" type="ORF">FTUN_4968</name>
</gene>
<protein>
    <submittedName>
        <fullName evidence="6">Nitrite reductase [NAD(P)H] small subunit</fullName>
        <ecNumber evidence="6">1.7.1.4</ecNumber>
    </submittedName>
</protein>
<evidence type="ECO:0000256" key="4">
    <source>
        <dbReference type="ARBA" id="ARBA00023014"/>
    </source>
</evidence>
<dbReference type="GO" id="GO:0046872">
    <property type="term" value="F:metal ion binding"/>
    <property type="evidence" value="ECO:0007669"/>
    <property type="project" value="UniProtKB-KW"/>
</dbReference>
<dbReference type="GO" id="GO:0051537">
    <property type="term" value="F:2 iron, 2 sulfur cluster binding"/>
    <property type="evidence" value="ECO:0007669"/>
    <property type="project" value="UniProtKB-KW"/>
</dbReference>
<evidence type="ECO:0000256" key="1">
    <source>
        <dbReference type="ARBA" id="ARBA00022714"/>
    </source>
</evidence>
<dbReference type="PROSITE" id="PS51296">
    <property type="entry name" value="RIESKE"/>
    <property type="match status" value="1"/>
</dbReference>
<dbReference type="EC" id="1.7.1.4" evidence="6"/>
<dbReference type="KEGG" id="ftj:FTUN_4968"/>
<name>A0A6M5YV96_9BACT</name>
<reference evidence="7" key="1">
    <citation type="submission" date="2020-05" db="EMBL/GenBank/DDBJ databases">
        <title>Frigoriglobus tundricola gen. nov., sp. nov., a psychrotolerant cellulolytic planctomycete of the family Gemmataceae with two divergent copies of 16S rRNA gene.</title>
        <authorList>
            <person name="Kulichevskaya I.S."/>
            <person name="Ivanova A.A."/>
            <person name="Naumoff D.G."/>
            <person name="Beletsky A.V."/>
            <person name="Rijpstra W.I.C."/>
            <person name="Sinninghe Damste J.S."/>
            <person name="Mardanov A.V."/>
            <person name="Ravin N.V."/>
            <person name="Dedysh S.N."/>
        </authorList>
    </citation>
    <scope>NUCLEOTIDE SEQUENCE [LARGE SCALE GENOMIC DNA]</scope>
    <source>
        <strain evidence="7">PL17</strain>
    </source>
</reference>
<sequence length="108" mass="11106">MTSTAVRVPLCTLDEIAVGLGRAFAVGGHSLAVFRGRDDRVFAVAGRCPHKGGPLADGMLIGEQVVCPLHAFRYHGASGECDQPGACAVAAFPAEVRAGTVYVTVPLA</sequence>
<dbReference type="RefSeq" id="WP_171472769.1">
    <property type="nucleotide sequence ID" value="NZ_CP053452.2"/>
</dbReference>
<dbReference type="InterPro" id="IPR017941">
    <property type="entry name" value="Rieske_2Fe-2S"/>
</dbReference>
<dbReference type="AlphaFoldDB" id="A0A6M5YV96"/>
<keyword evidence="6" id="KW-0560">Oxidoreductase</keyword>
<evidence type="ECO:0000256" key="3">
    <source>
        <dbReference type="ARBA" id="ARBA00023004"/>
    </source>
</evidence>
<dbReference type="GO" id="GO:0008942">
    <property type="term" value="F:nitrite reductase [NAD(P)H] activity"/>
    <property type="evidence" value="ECO:0007669"/>
    <property type="project" value="UniProtKB-EC"/>
</dbReference>
<keyword evidence="2" id="KW-0479">Metal-binding</keyword>
<keyword evidence="1" id="KW-0001">2Fe-2S</keyword>
<keyword evidence="3" id="KW-0408">Iron</keyword>
<dbReference type="Proteomes" id="UP000503447">
    <property type="component" value="Chromosome"/>
</dbReference>
<evidence type="ECO:0000313" key="7">
    <source>
        <dbReference type="Proteomes" id="UP000503447"/>
    </source>
</evidence>
<keyword evidence="4" id="KW-0411">Iron-sulfur</keyword>
<evidence type="ECO:0000259" key="5">
    <source>
        <dbReference type="PROSITE" id="PS51296"/>
    </source>
</evidence>
<dbReference type="PANTHER" id="PTHR21496">
    <property type="entry name" value="FERREDOXIN-RELATED"/>
    <property type="match status" value="1"/>
</dbReference>
<keyword evidence="7" id="KW-1185">Reference proteome</keyword>
<dbReference type="InterPro" id="IPR036922">
    <property type="entry name" value="Rieske_2Fe-2S_sf"/>
</dbReference>
<dbReference type="EMBL" id="CP053452">
    <property type="protein sequence ID" value="QJW97394.1"/>
    <property type="molecule type" value="Genomic_DNA"/>
</dbReference>
<evidence type="ECO:0000256" key="2">
    <source>
        <dbReference type="ARBA" id="ARBA00022723"/>
    </source>
</evidence>
<accession>A0A6M5YV96</accession>